<evidence type="ECO:0000313" key="2">
    <source>
        <dbReference type="Proteomes" id="UP000230423"/>
    </source>
</evidence>
<dbReference type="Proteomes" id="UP000230423">
    <property type="component" value="Unassembled WGS sequence"/>
</dbReference>
<name>A0A2G9USV9_TELCI</name>
<evidence type="ECO:0008006" key="3">
    <source>
        <dbReference type="Google" id="ProtNLM"/>
    </source>
</evidence>
<keyword evidence="2" id="KW-1185">Reference proteome</keyword>
<sequence length="292" mass="32838">MSTSSVRKRCPVSGIQRSVPVDSGVKRLVVETRLQPLFDLDQFSSKADLEEAFIGREWAFREIYEAAVVDKIPVTIIEGRRGSGKTSIINQLILNSSFYSAKTSDTIDSGCVPDGATTWNSANYEWMRAVAARLVAFHICDIQSSSSCSIPEFVCNLGAWLSRSPILKSYADILNKSEETESLLNVDECIKHDALHVFRKAIAEPLLQLNCLDQGSLVIVVDGTDEAEFHRSEDGRSIDDIALDERVVRDCRMLVEYRLSMEPELYETTYNGEEIVKRMLFHEQGGIFHYQV</sequence>
<dbReference type="SUPFAM" id="SSF52540">
    <property type="entry name" value="P-loop containing nucleoside triphosphate hydrolases"/>
    <property type="match status" value="1"/>
</dbReference>
<protein>
    <recommendedName>
        <fullName evidence="3">Orc1-like AAA ATPase domain-containing protein</fullName>
    </recommendedName>
</protein>
<reference evidence="1 2" key="1">
    <citation type="submission" date="2015-09" db="EMBL/GenBank/DDBJ databases">
        <title>Draft genome of the parasitic nematode Teladorsagia circumcincta isolate WARC Sus (inbred).</title>
        <authorList>
            <person name="Mitreva M."/>
        </authorList>
    </citation>
    <scope>NUCLEOTIDE SEQUENCE [LARGE SCALE GENOMIC DNA]</scope>
    <source>
        <strain evidence="1 2">S</strain>
    </source>
</reference>
<dbReference type="OrthoDB" id="5958958at2759"/>
<dbReference type="InterPro" id="IPR027417">
    <property type="entry name" value="P-loop_NTPase"/>
</dbReference>
<evidence type="ECO:0000313" key="1">
    <source>
        <dbReference type="EMBL" id="PIO72600.1"/>
    </source>
</evidence>
<accession>A0A2G9USV9</accession>
<proteinExistence type="predicted"/>
<dbReference type="EMBL" id="KZ345638">
    <property type="protein sequence ID" value="PIO72600.1"/>
    <property type="molecule type" value="Genomic_DNA"/>
</dbReference>
<dbReference type="Gene3D" id="3.40.50.300">
    <property type="entry name" value="P-loop containing nucleotide triphosphate hydrolases"/>
    <property type="match status" value="1"/>
</dbReference>
<dbReference type="AlphaFoldDB" id="A0A2G9USV9"/>
<gene>
    <name evidence="1" type="ORF">TELCIR_05464</name>
</gene>
<organism evidence="1 2">
    <name type="scientific">Teladorsagia circumcincta</name>
    <name type="common">Brown stomach worm</name>
    <name type="synonym">Ostertagia circumcincta</name>
    <dbReference type="NCBI Taxonomy" id="45464"/>
    <lineage>
        <taxon>Eukaryota</taxon>
        <taxon>Metazoa</taxon>
        <taxon>Ecdysozoa</taxon>
        <taxon>Nematoda</taxon>
        <taxon>Chromadorea</taxon>
        <taxon>Rhabditida</taxon>
        <taxon>Rhabditina</taxon>
        <taxon>Rhabditomorpha</taxon>
        <taxon>Strongyloidea</taxon>
        <taxon>Trichostrongylidae</taxon>
        <taxon>Teladorsagia</taxon>
    </lineage>
</organism>